<evidence type="ECO:0000313" key="2">
    <source>
        <dbReference type="EMBL" id="MED6188808.1"/>
    </source>
</evidence>
<keyword evidence="3" id="KW-1185">Reference proteome</keyword>
<sequence>MEDLYVRDILPCSIKMLIKEHLHLSYIDEGVPFLTHSLSRRRSGRLNQPTESSHDSDSGETTDEEYRSYLTMIGRRHNETSDDERKCDGLREVINLSDDSESSKDVSTEDSYSSADSYVPVALGEELGLFGRRSMWRVVGPGTVINNIFTFLAINQSRNEDEFHLSLGW</sequence>
<evidence type="ECO:0000256" key="1">
    <source>
        <dbReference type="SAM" id="MobiDB-lite"/>
    </source>
</evidence>
<protein>
    <submittedName>
        <fullName evidence="2">Uncharacterized protein</fullName>
    </submittedName>
</protein>
<proteinExistence type="predicted"/>
<feature type="region of interest" description="Disordered" evidence="1">
    <location>
        <begin position="41"/>
        <end position="63"/>
    </location>
</feature>
<comment type="caution">
    <text evidence="2">The sequence shown here is derived from an EMBL/GenBank/DDBJ whole genome shotgun (WGS) entry which is preliminary data.</text>
</comment>
<evidence type="ECO:0000313" key="3">
    <source>
        <dbReference type="Proteomes" id="UP001341840"/>
    </source>
</evidence>
<name>A0ABU6WXJ5_9FABA</name>
<dbReference type="EMBL" id="JASCZI010182914">
    <property type="protein sequence ID" value="MED6188808.1"/>
    <property type="molecule type" value="Genomic_DNA"/>
</dbReference>
<accession>A0ABU6WXJ5</accession>
<reference evidence="2 3" key="1">
    <citation type="journal article" date="2023" name="Plants (Basel)">
        <title>Bridging the Gap: Combining Genomics and Transcriptomics Approaches to Understand Stylosanthes scabra, an Orphan Legume from the Brazilian Caatinga.</title>
        <authorList>
            <person name="Ferreira-Neto J.R.C."/>
            <person name="da Silva M.D."/>
            <person name="Binneck E."/>
            <person name="de Melo N.F."/>
            <person name="da Silva R.H."/>
            <person name="de Melo A.L.T.M."/>
            <person name="Pandolfi V."/>
            <person name="Bustamante F.O."/>
            <person name="Brasileiro-Vidal A.C."/>
            <person name="Benko-Iseppon A.M."/>
        </authorList>
    </citation>
    <scope>NUCLEOTIDE SEQUENCE [LARGE SCALE GENOMIC DNA]</scope>
    <source>
        <tissue evidence="2">Leaves</tissue>
    </source>
</reference>
<organism evidence="2 3">
    <name type="scientific">Stylosanthes scabra</name>
    <dbReference type="NCBI Taxonomy" id="79078"/>
    <lineage>
        <taxon>Eukaryota</taxon>
        <taxon>Viridiplantae</taxon>
        <taxon>Streptophyta</taxon>
        <taxon>Embryophyta</taxon>
        <taxon>Tracheophyta</taxon>
        <taxon>Spermatophyta</taxon>
        <taxon>Magnoliopsida</taxon>
        <taxon>eudicotyledons</taxon>
        <taxon>Gunneridae</taxon>
        <taxon>Pentapetalae</taxon>
        <taxon>rosids</taxon>
        <taxon>fabids</taxon>
        <taxon>Fabales</taxon>
        <taxon>Fabaceae</taxon>
        <taxon>Papilionoideae</taxon>
        <taxon>50 kb inversion clade</taxon>
        <taxon>dalbergioids sensu lato</taxon>
        <taxon>Dalbergieae</taxon>
        <taxon>Pterocarpus clade</taxon>
        <taxon>Stylosanthes</taxon>
    </lineage>
</organism>
<gene>
    <name evidence="2" type="ORF">PIB30_089408</name>
</gene>
<dbReference type="Proteomes" id="UP001341840">
    <property type="component" value="Unassembled WGS sequence"/>
</dbReference>